<feature type="region of interest" description="Disordered" evidence="1">
    <location>
        <begin position="255"/>
        <end position="283"/>
    </location>
</feature>
<dbReference type="OrthoDB" id="10039452at2759"/>
<evidence type="ECO:0000313" key="2">
    <source>
        <dbReference type="EMBL" id="EFN85784.1"/>
    </source>
</evidence>
<organism evidence="3">
    <name type="scientific">Harpegnathos saltator</name>
    <name type="common">Jerdon's jumping ant</name>
    <dbReference type="NCBI Taxonomy" id="610380"/>
    <lineage>
        <taxon>Eukaryota</taxon>
        <taxon>Metazoa</taxon>
        <taxon>Ecdysozoa</taxon>
        <taxon>Arthropoda</taxon>
        <taxon>Hexapoda</taxon>
        <taxon>Insecta</taxon>
        <taxon>Pterygota</taxon>
        <taxon>Neoptera</taxon>
        <taxon>Endopterygota</taxon>
        <taxon>Hymenoptera</taxon>
        <taxon>Apocrita</taxon>
        <taxon>Aculeata</taxon>
        <taxon>Formicoidea</taxon>
        <taxon>Formicidae</taxon>
        <taxon>Ponerinae</taxon>
        <taxon>Ponerini</taxon>
        <taxon>Harpegnathos</taxon>
    </lineage>
</organism>
<reference evidence="2 3" key="1">
    <citation type="journal article" date="2010" name="Science">
        <title>Genomic comparison of the ants Camponotus floridanus and Harpegnathos saltator.</title>
        <authorList>
            <person name="Bonasio R."/>
            <person name="Zhang G."/>
            <person name="Ye C."/>
            <person name="Mutti N.S."/>
            <person name="Fang X."/>
            <person name="Qin N."/>
            <person name="Donahue G."/>
            <person name="Yang P."/>
            <person name="Li Q."/>
            <person name="Li C."/>
            <person name="Zhang P."/>
            <person name="Huang Z."/>
            <person name="Berger S.L."/>
            <person name="Reinberg D."/>
            <person name="Wang J."/>
            <person name="Liebig J."/>
        </authorList>
    </citation>
    <scope>NUCLEOTIDE SEQUENCE [LARGE SCALE GENOMIC DNA]</scope>
    <source>
        <strain evidence="2 3">R22 G/1</strain>
    </source>
</reference>
<dbReference type="AlphaFoldDB" id="E2BEU7"/>
<protein>
    <submittedName>
        <fullName evidence="2">Uncharacterized protein</fullName>
    </submittedName>
</protein>
<dbReference type="InParanoid" id="E2BEU7"/>
<gene>
    <name evidence="2" type="ORF">EAI_04120</name>
</gene>
<keyword evidence="3" id="KW-1185">Reference proteome</keyword>
<name>E2BEU7_HARSA</name>
<dbReference type="Proteomes" id="UP000008237">
    <property type="component" value="Unassembled WGS sequence"/>
</dbReference>
<evidence type="ECO:0000313" key="3">
    <source>
        <dbReference type="Proteomes" id="UP000008237"/>
    </source>
</evidence>
<proteinExistence type="predicted"/>
<dbReference type="EMBL" id="GL447862">
    <property type="protein sequence ID" value="EFN85784.1"/>
    <property type="molecule type" value="Genomic_DNA"/>
</dbReference>
<sequence>MANSISDAVIDILNNSYVMVDEDLILNNDGDRENLYEECTDNPTTDADYNPLDYAEPPTDYIPLEYKAKIVALAEAHPHWNLKTLQRQGGSHLKRKDYLIQWKKDVKSGGTRVDKWQTIDNETFEHFREARSCYEQPNNDLYKSANRLEPHQRYKIINITVDIVTIEFSRIQLSNSILSSSARLSSNLYNASLRRVITLAVSLLIHDFIVRDLQAAVPGQSKIKRIGIGDSNKLLPREPIGPLLWLIPVGSSRTRSRAQDLSDPGVQRVNDSDSTRNNINKFN</sequence>
<evidence type="ECO:0000256" key="1">
    <source>
        <dbReference type="SAM" id="MobiDB-lite"/>
    </source>
</evidence>
<accession>E2BEU7</accession>